<dbReference type="EMBL" id="JAKIKS010000023">
    <property type="protein sequence ID" value="MCL1124406.1"/>
    <property type="molecule type" value="Genomic_DNA"/>
</dbReference>
<keyword evidence="1 4" id="KW-0378">Hydrolase</keyword>
<dbReference type="PANTHER" id="PTHR12304">
    <property type="entry name" value="INOSINE-URIDINE PREFERRING NUCLEOSIDE HYDROLASE"/>
    <property type="match status" value="1"/>
</dbReference>
<dbReference type="InterPro" id="IPR023186">
    <property type="entry name" value="IUNH"/>
</dbReference>
<dbReference type="Proteomes" id="UP001203423">
    <property type="component" value="Unassembled WGS sequence"/>
</dbReference>
<keyword evidence="5" id="KW-1185">Reference proteome</keyword>
<comment type="caution">
    <text evidence="4">The sequence shown here is derived from an EMBL/GenBank/DDBJ whole genome shotgun (WGS) entry which is preliminary data.</text>
</comment>
<dbReference type="Gene3D" id="3.90.245.10">
    <property type="entry name" value="Ribonucleoside hydrolase-like"/>
    <property type="match status" value="1"/>
</dbReference>
<dbReference type="Pfam" id="PF01156">
    <property type="entry name" value="IU_nuc_hydro"/>
    <property type="match status" value="1"/>
</dbReference>
<dbReference type="InterPro" id="IPR001910">
    <property type="entry name" value="Inosine/uridine_hydrolase_dom"/>
</dbReference>
<dbReference type="RefSeq" id="WP_248939685.1">
    <property type="nucleotide sequence ID" value="NZ_JAKIKS010000023.1"/>
</dbReference>
<evidence type="ECO:0000313" key="4">
    <source>
        <dbReference type="EMBL" id="MCL1124406.1"/>
    </source>
</evidence>
<proteinExistence type="predicted"/>
<accession>A0ABT0L9P9</accession>
<keyword evidence="2" id="KW-0326">Glycosidase</keyword>
<dbReference type="GO" id="GO:0016787">
    <property type="term" value="F:hydrolase activity"/>
    <property type="evidence" value="ECO:0007669"/>
    <property type="project" value="UniProtKB-KW"/>
</dbReference>
<evidence type="ECO:0000259" key="3">
    <source>
        <dbReference type="Pfam" id="PF01156"/>
    </source>
</evidence>
<protein>
    <submittedName>
        <fullName evidence="4">Nucleoside hydrolase</fullName>
    </submittedName>
</protein>
<dbReference type="InterPro" id="IPR036452">
    <property type="entry name" value="Ribo_hydro-like"/>
</dbReference>
<organism evidence="4 5">
    <name type="scientific">Shewanella surugensis</name>
    <dbReference type="NCBI Taxonomy" id="212020"/>
    <lineage>
        <taxon>Bacteria</taxon>
        <taxon>Pseudomonadati</taxon>
        <taxon>Pseudomonadota</taxon>
        <taxon>Gammaproteobacteria</taxon>
        <taxon>Alteromonadales</taxon>
        <taxon>Shewanellaceae</taxon>
        <taxon>Shewanella</taxon>
    </lineage>
</organism>
<sequence>MTKKIILDTDPGIDDAMAIIFAEASPDLELKALTTVYGNTDIDNAINNALYLKEKYQLAADVVKGASLPLSGIPKAPVIKVHGETGFGYIKVAKQTNASIDSRSAAQYIIDAVKAEPGEITLVAVGPLTNLALALQDSPEITALVKEVVIMGAAFGMNEHRGNVTPYAEANIHADPQAADLVFAADWPVTVIGLDVTKESLFTEQYLTDIKDSTQEVGQFIWDISQYYLEFYAQITGSHSCHVHDPSAIAYVISPSLFTFREGPINAITSGPAIGHTIQKFDQQQYMNDPWSPRRSHQVGASVQSKQLLALYKKTIIDYDKALSNKNR</sequence>
<evidence type="ECO:0000256" key="1">
    <source>
        <dbReference type="ARBA" id="ARBA00022801"/>
    </source>
</evidence>
<reference evidence="4 5" key="1">
    <citation type="submission" date="2022-01" db="EMBL/GenBank/DDBJ databases">
        <title>Whole genome-based taxonomy of the Shewanellaceae.</title>
        <authorList>
            <person name="Martin-Rodriguez A.J."/>
        </authorList>
    </citation>
    <scope>NUCLEOTIDE SEQUENCE [LARGE SCALE GENOMIC DNA]</scope>
    <source>
        <strain evidence="4 5">DSM 17177</strain>
    </source>
</reference>
<evidence type="ECO:0000256" key="2">
    <source>
        <dbReference type="ARBA" id="ARBA00023295"/>
    </source>
</evidence>
<dbReference type="CDD" id="cd02650">
    <property type="entry name" value="nuc_hydro_CaPnhB"/>
    <property type="match status" value="1"/>
</dbReference>
<evidence type="ECO:0000313" key="5">
    <source>
        <dbReference type="Proteomes" id="UP001203423"/>
    </source>
</evidence>
<gene>
    <name evidence="4" type="ORF">L2764_07945</name>
</gene>
<feature type="domain" description="Inosine/uridine-preferring nucleoside hydrolase" evidence="3">
    <location>
        <begin position="5"/>
        <end position="307"/>
    </location>
</feature>
<name>A0ABT0L9P9_9GAMM</name>
<dbReference type="SUPFAM" id="SSF53590">
    <property type="entry name" value="Nucleoside hydrolase"/>
    <property type="match status" value="1"/>
</dbReference>
<dbReference type="PANTHER" id="PTHR12304:SF4">
    <property type="entry name" value="URIDINE NUCLEOSIDASE"/>
    <property type="match status" value="1"/>
</dbReference>